<name>A0A238XT53_9PROT</name>
<organism evidence="4 5">
    <name type="scientific">Methylobacillus rhizosphaerae</name>
    <dbReference type="NCBI Taxonomy" id="551994"/>
    <lineage>
        <taxon>Bacteria</taxon>
        <taxon>Pseudomonadati</taxon>
        <taxon>Pseudomonadota</taxon>
        <taxon>Betaproteobacteria</taxon>
        <taxon>Nitrosomonadales</taxon>
        <taxon>Methylophilaceae</taxon>
        <taxon>Methylobacillus</taxon>
    </lineage>
</organism>
<proteinExistence type="predicted"/>
<evidence type="ECO:0000256" key="1">
    <source>
        <dbReference type="ARBA" id="ARBA00022679"/>
    </source>
</evidence>
<protein>
    <submittedName>
        <fullName evidence="4">Acetyltransferase (GNAT) family protein</fullName>
    </submittedName>
</protein>
<evidence type="ECO:0000313" key="4">
    <source>
        <dbReference type="EMBL" id="SNR61633.1"/>
    </source>
</evidence>
<gene>
    <name evidence="4" type="ORF">SAMN05192560_0146</name>
</gene>
<sequence length="160" mass="17359">MALNQFNMGTIALATIEDAESILDLQKHAYESEARLYNDWSIPPLTQSLDSLKAEILAGGVLKYSEGGAVVGSVRALFQDGKCEIGRLIVAPEFQGRGIGSALLQAIEARFPQAHSFELFTGASSEGNIRLYRRHGYEIFATKVLSPTITLVLMSKSQPG</sequence>
<keyword evidence="1 4" id="KW-0808">Transferase</keyword>
<dbReference type="EMBL" id="FZOA01000001">
    <property type="protein sequence ID" value="SNR61633.1"/>
    <property type="molecule type" value="Genomic_DNA"/>
</dbReference>
<dbReference type="InterPro" id="IPR000182">
    <property type="entry name" value="GNAT_dom"/>
</dbReference>
<dbReference type="CDD" id="cd04301">
    <property type="entry name" value="NAT_SF"/>
    <property type="match status" value="1"/>
</dbReference>
<dbReference type="AlphaFoldDB" id="A0A238XT53"/>
<dbReference type="InterPro" id="IPR050832">
    <property type="entry name" value="Bact_Acetyltransf"/>
</dbReference>
<keyword evidence="5" id="KW-1185">Reference proteome</keyword>
<evidence type="ECO:0000256" key="2">
    <source>
        <dbReference type="ARBA" id="ARBA00023315"/>
    </source>
</evidence>
<keyword evidence="2" id="KW-0012">Acyltransferase</keyword>
<dbReference type="PANTHER" id="PTHR43877:SF2">
    <property type="entry name" value="AMINOALKYLPHOSPHONATE N-ACETYLTRANSFERASE-RELATED"/>
    <property type="match status" value="1"/>
</dbReference>
<dbReference type="RefSeq" id="WP_218816184.1">
    <property type="nucleotide sequence ID" value="NZ_FZOA01000001.1"/>
</dbReference>
<evidence type="ECO:0000313" key="5">
    <source>
        <dbReference type="Proteomes" id="UP000198305"/>
    </source>
</evidence>
<dbReference type="PROSITE" id="PS51186">
    <property type="entry name" value="GNAT"/>
    <property type="match status" value="1"/>
</dbReference>
<feature type="domain" description="N-acetyltransferase" evidence="3">
    <location>
        <begin position="9"/>
        <end position="159"/>
    </location>
</feature>
<dbReference type="Proteomes" id="UP000198305">
    <property type="component" value="Unassembled WGS sequence"/>
</dbReference>
<accession>A0A238XT53</accession>
<dbReference type="Gene3D" id="3.40.630.30">
    <property type="match status" value="1"/>
</dbReference>
<dbReference type="SUPFAM" id="SSF55729">
    <property type="entry name" value="Acyl-CoA N-acyltransferases (Nat)"/>
    <property type="match status" value="1"/>
</dbReference>
<evidence type="ECO:0000259" key="3">
    <source>
        <dbReference type="PROSITE" id="PS51186"/>
    </source>
</evidence>
<dbReference type="Pfam" id="PF00583">
    <property type="entry name" value="Acetyltransf_1"/>
    <property type="match status" value="1"/>
</dbReference>
<reference evidence="5" key="1">
    <citation type="submission" date="2017-06" db="EMBL/GenBank/DDBJ databases">
        <authorList>
            <person name="Varghese N."/>
            <person name="Submissions S."/>
        </authorList>
    </citation>
    <scope>NUCLEOTIDE SEQUENCE [LARGE SCALE GENOMIC DNA]</scope>
    <source>
        <strain evidence="5">Ca-68</strain>
    </source>
</reference>
<dbReference type="GO" id="GO:0016747">
    <property type="term" value="F:acyltransferase activity, transferring groups other than amino-acyl groups"/>
    <property type="evidence" value="ECO:0007669"/>
    <property type="project" value="InterPro"/>
</dbReference>
<dbReference type="PANTHER" id="PTHR43877">
    <property type="entry name" value="AMINOALKYLPHOSPHONATE N-ACETYLTRANSFERASE-RELATED-RELATED"/>
    <property type="match status" value="1"/>
</dbReference>
<dbReference type="InterPro" id="IPR016181">
    <property type="entry name" value="Acyl_CoA_acyltransferase"/>
</dbReference>